<evidence type="ECO:0000313" key="1">
    <source>
        <dbReference type="EMBL" id="GEU89688.1"/>
    </source>
</evidence>
<sequence>MHLHANVVRFERFPIHSSRPTNPIRSDNTGAPSFASALKGNPNISLPISSLPAMVLDDSYVVIRDLDNYVMGKVKKFSSINNLRVLLLNEGFQNVKLAYLGGLWMMIELESSKTKTKFMQHEDNILEKFKIIIHGKIFVLRAKELFVWSPVFKDVVEVGYCSDDESVKGADENNVETSKRVNLDAESDVEGVSETYFG</sequence>
<organism evidence="1">
    <name type="scientific">Tanacetum cinerariifolium</name>
    <name type="common">Dalmatian daisy</name>
    <name type="synonym">Chrysanthemum cinerariifolium</name>
    <dbReference type="NCBI Taxonomy" id="118510"/>
    <lineage>
        <taxon>Eukaryota</taxon>
        <taxon>Viridiplantae</taxon>
        <taxon>Streptophyta</taxon>
        <taxon>Embryophyta</taxon>
        <taxon>Tracheophyta</taxon>
        <taxon>Spermatophyta</taxon>
        <taxon>Magnoliopsida</taxon>
        <taxon>eudicotyledons</taxon>
        <taxon>Gunneridae</taxon>
        <taxon>Pentapetalae</taxon>
        <taxon>asterids</taxon>
        <taxon>campanulids</taxon>
        <taxon>Asterales</taxon>
        <taxon>Asteraceae</taxon>
        <taxon>Asteroideae</taxon>
        <taxon>Anthemideae</taxon>
        <taxon>Anthemidinae</taxon>
        <taxon>Tanacetum</taxon>
    </lineage>
</organism>
<proteinExistence type="predicted"/>
<protein>
    <submittedName>
        <fullName evidence="1">RNA-directed DNA polymerase, eukaryota</fullName>
    </submittedName>
</protein>
<keyword evidence="1" id="KW-0808">Transferase</keyword>
<gene>
    <name evidence="1" type="ORF">Tci_061666</name>
</gene>
<keyword evidence="1" id="KW-0548">Nucleotidyltransferase</keyword>
<dbReference type="GO" id="GO:0003964">
    <property type="term" value="F:RNA-directed DNA polymerase activity"/>
    <property type="evidence" value="ECO:0007669"/>
    <property type="project" value="UniProtKB-KW"/>
</dbReference>
<dbReference type="EMBL" id="BKCJ010010016">
    <property type="protein sequence ID" value="GEU89688.1"/>
    <property type="molecule type" value="Genomic_DNA"/>
</dbReference>
<dbReference type="AlphaFoldDB" id="A0A6L2NTP2"/>
<keyword evidence="1" id="KW-0695">RNA-directed DNA polymerase</keyword>
<accession>A0A6L2NTP2</accession>
<name>A0A6L2NTP2_TANCI</name>
<reference evidence="1" key="1">
    <citation type="journal article" date="2019" name="Sci. Rep.">
        <title>Draft genome of Tanacetum cinerariifolium, the natural source of mosquito coil.</title>
        <authorList>
            <person name="Yamashiro T."/>
            <person name="Shiraishi A."/>
            <person name="Satake H."/>
            <person name="Nakayama K."/>
        </authorList>
    </citation>
    <scope>NUCLEOTIDE SEQUENCE</scope>
</reference>
<comment type="caution">
    <text evidence="1">The sequence shown here is derived from an EMBL/GenBank/DDBJ whole genome shotgun (WGS) entry which is preliminary data.</text>
</comment>